<gene>
    <name evidence="8" type="ORF">Fcan01_20648</name>
</gene>
<evidence type="ECO:0000313" key="8">
    <source>
        <dbReference type="EMBL" id="OXA44384.1"/>
    </source>
</evidence>
<evidence type="ECO:0000313" key="9">
    <source>
        <dbReference type="Proteomes" id="UP000198287"/>
    </source>
</evidence>
<evidence type="ECO:0000256" key="2">
    <source>
        <dbReference type="ARBA" id="ARBA00008062"/>
    </source>
</evidence>
<dbReference type="Proteomes" id="UP000198287">
    <property type="component" value="Unassembled WGS sequence"/>
</dbReference>
<accession>A0A226DHQ6</accession>
<organism evidence="8 9">
    <name type="scientific">Folsomia candida</name>
    <name type="common">Springtail</name>
    <dbReference type="NCBI Taxonomy" id="158441"/>
    <lineage>
        <taxon>Eukaryota</taxon>
        <taxon>Metazoa</taxon>
        <taxon>Ecdysozoa</taxon>
        <taxon>Arthropoda</taxon>
        <taxon>Hexapoda</taxon>
        <taxon>Collembola</taxon>
        <taxon>Entomobryomorpha</taxon>
        <taxon>Isotomoidea</taxon>
        <taxon>Isotomidae</taxon>
        <taxon>Proisotominae</taxon>
        <taxon>Folsomia</taxon>
    </lineage>
</organism>
<dbReference type="Pfam" id="PF07856">
    <property type="entry name" value="Orai-1"/>
    <property type="match status" value="1"/>
</dbReference>
<comment type="subcellular location">
    <subcellularLocation>
        <location evidence="1">Membrane</location>
        <topology evidence="1">Multi-pass membrane protein</topology>
    </subcellularLocation>
</comment>
<protein>
    <submittedName>
        <fullName evidence="8">Protein orai-2</fullName>
    </submittedName>
</protein>
<name>A0A226DHQ6_FOLCA</name>
<keyword evidence="9" id="KW-1185">Reference proteome</keyword>
<dbReference type="EMBL" id="LNIX01000019">
    <property type="protein sequence ID" value="OXA44384.1"/>
    <property type="molecule type" value="Genomic_DNA"/>
</dbReference>
<dbReference type="OMA" id="NDIDVPC"/>
<keyword evidence="5 7" id="KW-0472">Membrane</keyword>
<feature type="region of interest" description="Disordered" evidence="6">
    <location>
        <begin position="1"/>
        <end position="22"/>
    </location>
</feature>
<evidence type="ECO:0000256" key="7">
    <source>
        <dbReference type="SAM" id="Phobius"/>
    </source>
</evidence>
<feature type="transmembrane region" description="Helical" evidence="7">
    <location>
        <begin position="169"/>
        <end position="194"/>
    </location>
</feature>
<evidence type="ECO:0000256" key="5">
    <source>
        <dbReference type="ARBA" id="ARBA00023136"/>
    </source>
</evidence>
<sequence length="264" mass="30472">MSPKINSPQKPHLKTSPSTTSMSNLSYLQKQRLYKQIFLRKGKLSMASSLSQMFAKFSMLCLVELKFNPDSINQPDPTLLAIYVVTTSILITHTVILHLALCHIDTSLDPIIASSNHSIEHFDFDWIPFQALFFTWDGVYVVGICGGFFLFTLCFILLLWIKFVQAGSYLPFVGMIFMGPVFLIVCIYGIVLYIREKRQRGEERASDVTTYNVRNDDLEVFAIIFCDRCKVHVEKYFTGEEMLQINDIDVPCCKYRKRLFRKLE</sequence>
<dbReference type="GO" id="GO:0016020">
    <property type="term" value="C:membrane"/>
    <property type="evidence" value="ECO:0007669"/>
    <property type="project" value="UniProtKB-SubCell"/>
</dbReference>
<dbReference type="InterPro" id="IPR038350">
    <property type="entry name" value="Orai_sf"/>
</dbReference>
<comment type="similarity">
    <text evidence="2">Belongs to the Orai family.</text>
</comment>
<evidence type="ECO:0000256" key="6">
    <source>
        <dbReference type="SAM" id="MobiDB-lite"/>
    </source>
</evidence>
<keyword evidence="4 7" id="KW-1133">Transmembrane helix</keyword>
<evidence type="ECO:0000256" key="4">
    <source>
        <dbReference type="ARBA" id="ARBA00022989"/>
    </source>
</evidence>
<comment type="caution">
    <text evidence="8">The sequence shown here is derived from an EMBL/GenBank/DDBJ whole genome shotgun (WGS) entry which is preliminary data.</text>
</comment>
<dbReference type="Gene3D" id="1.20.140.140">
    <property type="entry name" value="Calcium release-activated calcium channel protein Orai"/>
    <property type="match status" value="1"/>
</dbReference>
<feature type="transmembrane region" description="Helical" evidence="7">
    <location>
        <begin position="79"/>
        <end position="101"/>
    </location>
</feature>
<dbReference type="AlphaFoldDB" id="A0A226DHQ6"/>
<feature type="transmembrane region" description="Helical" evidence="7">
    <location>
        <begin position="139"/>
        <end position="163"/>
    </location>
</feature>
<evidence type="ECO:0000256" key="3">
    <source>
        <dbReference type="ARBA" id="ARBA00022692"/>
    </source>
</evidence>
<evidence type="ECO:0000256" key="1">
    <source>
        <dbReference type="ARBA" id="ARBA00004141"/>
    </source>
</evidence>
<dbReference type="InterPro" id="IPR012446">
    <property type="entry name" value="CRAC_channel"/>
</dbReference>
<proteinExistence type="inferred from homology"/>
<keyword evidence="3 7" id="KW-0812">Transmembrane</keyword>
<reference evidence="8 9" key="1">
    <citation type="submission" date="2015-12" db="EMBL/GenBank/DDBJ databases">
        <title>The genome of Folsomia candida.</title>
        <authorList>
            <person name="Faddeeva A."/>
            <person name="Derks M.F."/>
            <person name="Anvar Y."/>
            <person name="Smit S."/>
            <person name="Van Straalen N."/>
            <person name="Roelofs D."/>
        </authorList>
    </citation>
    <scope>NUCLEOTIDE SEQUENCE [LARGE SCALE GENOMIC DNA]</scope>
    <source>
        <strain evidence="8 9">VU population</strain>
        <tissue evidence="8">Whole body</tissue>
    </source>
</reference>